<gene>
    <name evidence="2" type="ORF">DILT_LOCUS12700</name>
</gene>
<dbReference type="OrthoDB" id="8195170at2759"/>
<name>A0A3P7P980_DIBLA</name>
<evidence type="ECO:0000313" key="3">
    <source>
        <dbReference type="Proteomes" id="UP000281553"/>
    </source>
</evidence>
<dbReference type="EMBL" id="UYRU01067415">
    <property type="protein sequence ID" value="VDN16869.1"/>
    <property type="molecule type" value="Genomic_DNA"/>
</dbReference>
<dbReference type="Proteomes" id="UP000281553">
    <property type="component" value="Unassembled WGS sequence"/>
</dbReference>
<protein>
    <submittedName>
        <fullName evidence="2">Uncharacterized protein</fullName>
    </submittedName>
</protein>
<evidence type="ECO:0000256" key="1">
    <source>
        <dbReference type="SAM" id="MobiDB-lite"/>
    </source>
</evidence>
<organism evidence="2 3">
    <name type="scientific">Dibothriocephalus latus</name>
    <name type="common">Fish tapeworm</name>
    <name type="synonym">Diphyllobothrium latum</name>
    <dbReference type="NCBI Taxonomy" id="60516"/>
    <lineage>
        <taxon>Eukaryota</taxon>
        <taxon>Metazoa</taxon>
        <taxon>Spiralia</taxon>
        <taxon>Lophotrochozoa</taxon>
        <taxon>Platyhelminthes</taxon>
        <taxon>Cestoda</taxon>
        <taxon>Eucestoda</taxon>
        <taxon>Diphyllobothriidea</taxon>
        <taxon>Diphyllobothriidae</taxon>
        <taxon>Dibothriocephalus</taxon>
    </lineage>
</organism>
<accession>A0A3P7P980</accession>
<proteinExistence type="predicted"/>
<feature type="region of interest" description="Disordered" evidence="1">
    <location>
        <begin position="1"/>
        <end position="20"/>
    </location>
</feature>
<dbReference type="AlphaFoldDB" id="A0A3P7P980"/>
<evidence type="ECO:0000313" key="2">
    <source>
        <dbReference type="EMBL" id="VDN16869.1"/>
    </source>
</evidence>
<keyword evidence="3" id="KW-1185">Reference proteome</keyword>
<feature type="compositionally biased region" description="Basic and acidic residues" evidence="1">
    <location>
        <begin position="9"/>
        <end position="20"/>
    </location>
</feature>
<sequence>MEDAQIESTEDKFEESHDSFREVNGDFSAENLAKVDRWCEPFEYLPNFDEQPITPLLSSAAKCHPSLAYVVAGNLADLFIDYQLAVGDRSGGEKAP</sequence>
<reference evidence="2 3" key="1">
    <citation type="submission" date="2018-11" db="EMBL/GenBank/DDBJ databases">
        <authorList>
            <consortium name="Pathogen Informatics"/>
        </authorList>
    </citation>
    <scope>NUCLEOTIDE SEQUENCE [LARGE SCALE GENOMIC DNA]</scope>
</reference>